<keyword evidence="4" id="KW-1185">Reference proteome</keyword>
<reference evidence="4" key="1">
    <citation type="journal article" date="2019" name="Int. J. Syst. Evol. Microbiol.">
        <title>The Global Catalogue of Microorganisms (GCM) 10K type strain sequencing project: providing services to taxonomists for standard genome sequencing and annotation.</title>
        <authorList>
            <consortium name="The Broad Institute Genomics Platform"/>
            <consortium name="The Broad Institute Genome Sequencing Center for Infectious Disease"/>
            <person name="Wu L."/>
            <person name="Ma J."/>
        </authorList>
    </citation>
    <scope>NUCLEOTIDE SEQUENCE [LARGE SCALE GENOMIC DNA]</scope>
    <source>
        <strain evidence="4">CGMCC 4.7192</strain>
    </source>
</reference>
<feature type="transmembrane region" description="Helical" evidence="1">
    <location>
        <begin position="38"/>
        <end position="60"/>
    </location>
</feature>
<accession>A0ABW5BLQ6</accession>
<feature type="transmembrane region" description="Helical" evidence="1">
    <location>
        <begin position="72"/>
        <end position="91"/>
    </location>
</feature>
<evidence type="ECO:0000313" key="4">
    <source>
        <dbReference type="Proteomes" id="UP001597294"/>
    </source>
</evidence>
<feature type="transmembrane region" description="Helical" evidence="1">
    <location>
        <begin position="97"/>
        <end position="117"/>
    </location>
</feature>
<feature type="transmembrane region" description="Helical" evidence="1">
    <location>
        <begin position="186"/>
        <end position="204"/>
    </location>
</feature>
<evidence type="ECO:0000313" key="3">
    <source>
        <dbReference type="EMBL" id="MFD2206355.1"/>
    </source>
</evidence>
<dbReference type="Pfam" id="PF00892">
    <property type="entry name" value="EamA"/>
    <property type="match status" value="2"/>
</dbReference>
<feature type="transmembrane region" description="Helical" evidence="1">
    <location>
        <begin position="272"/>
        <end position="291"/>
    </location>
</feature>
<feature type="transmembrane region" description="Helical" evidence="1">
    <location>
        <begin position="216"/>
        <end position="233"/>
    </location>
</feature>
<name>A0ABW5BLQ6_9PROT</name>
<organism evidence="3 4">
    <name type="scientific">Kiloniella antarctica</name>
    <dbReference type="NCBI Taxonomy" id="1550907"/>
    <lineage>
        <taxon>Bacteria</taxon>
        <taxon>Pseudomonadati</taxon>
        <taxon>Pseudomonadota</taxon>
        <taxon>Alphaproteobacteria</taxon>
        <taxon>Rhodospirillales</taxon>
        <taxon>Kiloniellaceae</taxon>
        <taxon>Kiloniella</taxon>
    </lineage>
</organism>
<dbReference type="EMBL" id="JBHUII010000004">
    <property type="protein sequence ID" value="MFD2206355.1"/>
    <property type="molecule type" value="Genomic_DNA"/>
</dbReference>
<dbReference type="RefSeq" id="WP_380251853.1">
    <property type="nucleotide sequence ID" value="NZ_JBHUII010000004.1"/>
</dbReference>
<feature type="transmembrane region" description="Helical" evidence="1">
    <location>
        <begin position="124"/>
        <end position="143"/>
    </location>
</feature>
<proteinExistence type="predicted"/>
<dbReference type="Proteomes" id="UP001597294">
    <property type="component" value="Unassembled WGS sequence"/>
</dbReference>
<sequence>MTDTSSTKIRATLIGGIAILLWALLALFTTWAKGIPTFQLLMSSFAIAFLSGLLILTLQGKDKLLKLKQRPLIWLISVGGLFGYHLFYFIALHNAPAVEASLIAYLWPLLIVFFSALLPGERLYWFHIAGTLLGLAGAVLIVTKGQSFSLNPEYSFGYLAAITCALIWSGYSVLNRKFNHVPSEAVTGFCGATALLGLICHLITESWVTPNLIQSVAIIALGLGPVGLAFFVWDYGTKHGDIQVLGALSYAAPLLSTLVLISTGLAEASWTIAIACLLIVGGALLASIKILKAHKSKKIAQHTTKIRHDK</sequence>
<keyword evidence="1" id="KW-1133">Transmembrane helix</keyword>
<feature type="transmembrane region" description="Helical" evidence="1">
    <location>
        <begin position="155"/>
        <end position="174"/>
    </location>
</feature>
<feature type="domain" description="EamA" evidence="2">
    <location>
        <begin position="156"/>
        <end position="287"/>
    </location>
</feature>
<gene>
    <name evidence="3" type="ORF">ACFSKO_12050</name>
</gene>
<dbReference type="SUPFAM" id="SSF103481">
    <property type="entry name" value="Multidrug resistance efflux transporter EmrE"/>
    <property type="match status" value="1"/>
</dbReference>
<evidence type="ECO:0000259" key="2">
    <source>
        <dbReference type="Pfam" id="PF00892"/>
    </source>
</evidence>
<dbReference type="InterPro" id="IPR037185">
    <property type="entry name" value="EmrE-like"/>
</dbReference>
<feature type="transmembrane region" description="Helical" evidence="1">
    <location>
        <begin position="245"/>
        <end position="266"/>
    </location>
</feature>
<keyword evidence="1" id="KW-0472">Membrane</keyword>
<dbReference type="PANTHER" id="PTHR22911">
    <property type="entry name" value="ACYL-MALONYL CONDENSING ENZYME-RELATED"/>
    <property type="match status" value="1"/>
</dbReference>
<dbReference type="InterPro" id="IPR000620">
    <property type="entry name" value="EamA_dom"/>
</dbReference>
<comment type="caution">
    <text evidence="3">The sequence shown here is derived from an EMBL/GenBank/DDBJ whole genome shotgun (WGS) entry which is preliminary data.</text>
</comment>
<feature type="transmembrane region" description="Helical" evidence="1">
    <location>
        <begin position="12"/>
        <end position="32"/>
    </location>
</feature>
<keyword evidence="1" id="KW-0812">Transmembrane</keyword>
<evidence type="ECO:0000256" key="1">
    <source>
        <dbReference type="SAM" id="Phobius"/>
    </source>
</evidence>
<protein>
    <submittedName>
        <fullName evidence="3">DMT family transporter</fullName>
    </submittedName>
</protein>
<dbReference type="PANTHER" id="PTHR22911:SF76">
    <property type="entry name" value="EAMA DOMAIN-CONTAINING PROTEIN"/>
    <property type="match status" value="1"/>
</dbReference>
<feature type="domain" description="EamA" evidence="2">
    <location>
        <begin position="17"/>
        <end position="143"/>
    </location>
</feature>